<gene>
    <name evidence="2" type="ORF">GOB87_06635</name>
</gene>
<comment type="caution">
    <text evidence="2">The sequence shown here is derived from an EMBL/GenBank/DDBJ whole genome shotgun (WGS) entry which is preliminary data.</text>
</comment>
<keyword evidence="3" id="KW-1185">Reference proteome</keyword>
<dbReference type="RefSeq" id="WP_166314075.1">
    <property type="nucleotide sequence ID" value="NZ_WOTH01000010.1"/>
</dbReference>
<dbReference type="AlphaFoldDB" id="A0A967B5K0"/>
<evidence type="ECO:0000313" key="3">
    <source>
        <dbReference type="Proteomes" id="UP000597459"/>
    </source>
</evidence>
<evidence type="ECO:0000256" key="1">
    <source>
        <dbReference type="SAM" id="MobiDB-lite"/>
    </source>
</evidence>
<sequence length="380" mass="39393">MTDAAPDPNVLSPVRPAASRTSSSGRRALLRASLGAACATSFIRAAHASGLPDIQAIAANATTNSLPASLIVAGSAETGPGRWAPLLAPALESALPADGPIPLHVSAGQDGVTGANLFDAQNNGEPGAALLVSGSAMVAALAGDSRVHFDYQRWLPVFLALGAPVVVGHVDLHRSLGALLRDHPVRVAVTHPTGVELPTLLALSLLSLHVIPVRGLAAAPDALAALRQRQVDVVQLSARDADANTLAELKKDGFEPIFTLASHMRSGIPDLPSAFLSLRGRLPSDPLYSACLATAMAASIETALVLPMLTPPAQAARWRHAAQLAAQDANVQSETQASAIQLVAGMDSAEPYRKITPDLSAVLALRRWLALHSAEWRHVG</sequence>
<proteinExistence type="predicted"/>
<reference evidence="2" key="1">
    <citation type="submission" date="2019-11" db="EMBL/GenBank/DDBJ databases">
        <title>Description of new Acetobacter species.</title>
        <authorList>
            <person name="Cleenwerck I."/>
            <person name="Sombolestani A.S."/>
        </authorList>
    </citation>
    <scope>NUCLEOTIDE SEQUENCE</scope>
    <source>
        <strain evidence="2">LMG 1626</strain>
    </source>
</reference>
<evidence type="ECO:0000313" key="2">
    <source>
        <dbReference type="EMBL" id="NHO53639.1"/>
    </source>
</evidence>
<dbReference type="EMBL" id="WOTH01000010">
    <property type="protein sequence ID" value="NHO53639.1"/>
    <property type="molecule type" value="Genomic_DNA"/>
</dbReference>
<feature type="region of interest" description="Disordered" evidence="1">
    <location>
        <begin position="1"/>
        <end position="25"/>
    </location>
</feature>
<organism evidence="2 3">
    <name type="scientific">Acetobacter estunensis</name>
    <dbReference type="NCBI Taxonomy" id="104097"/>
    <lineage>
        <taxon>Bacteria</taxon>
        <taxon>Pseudomonadati</taxon>
        <taxon>Pseudomonadota</taxon>
        <taxon>Alphaproteobacteria</taxon>
        <taxon>Acetobacterales</taxon>
        <taxon>Acetobacteraceae</taxon>
        <taxon>Acetobacter</taxon>
    </lineage>
</organism>
<feature type="compositionally biased region" description="Low complexity" evidence="1">
    <location>
        <begin position="15"/>
        <end position="25"/>
    </location>
</feature>
<protein>
    <submittedName>
        <fullName evidence="2">Uncharacterized protein</fullName>
    </submittedName>
</protein>
<dbReference type="Proteomes" id="UP000597459">
    <property type="component" value="Unassembled WGS sequence"/>
</dbReference>
<name>A0A967B5K0_9PROT</name>
<accession>A0A967B5K0</accession>